<dbReference type="PANTHER" id="PTHR31062">
    <property type="entry name" value="XYLOGLUCAN ENDOTRANSGLUCOSYLASE/HYDROLASE PROTEIN 8-RELATED"/>
    <property type="match status" value="1"/>
</dbReference>
<accession>A0ABQ4ZFZ8</accession>
<feature type="domain" description="GH16" evidence="4">
    <location>
        <begin position="1"/>
        <end position="213"/>
    </location>
</feature>
<evidence type="ECO:0000256" key="3">
    <source>
        <dbReference type="SAM" id="SignalP"/>
    </source>
</evidence>
<dbReference type="InterPro" id="IPR000757">
    <property type="entry name" value="Beta-glucanase-like"/>
</dbReference>
<evidence type="ECO:0000259" key="4">
    <source>
        <dbReference type="PROSITE" id="PS51762"/>
    </source>
</evidence>
<protein>
    <submittedName>
        <fullName evidence="5">Concanavalin A-like lectin/glucanase domain, xyloglucan endotransglucosylase/hydrolase</fullName>
    </submittedName>
</protein>
<evidence type="ECO:0000313" key="5">
    <source>
        <dbReference type="EMBL" id="GJS89109.1"/>
    </source>
</evidence>
<sequence length="345" mass="38394">MTKLTPCEVALTISCLILAASAGSFYDDMDITFGGERAKIFNGRQDLSLSLDRYSGLGFQYKHEYLFERFDMQLKLVPGDSAGTFTTFYLSSQGAGHDEIDFEFLGNSTGNPYTIHTYVYSQGKGNKEQQFHLWFDPTAAFHTYTIIWNSQRIIFLIDNIPVRVFNNHEASGVPFPKSQPMRVYASLWNADDWETQGGRVKTDWSKGLFTASCRKFNANANKVGPNSRSTSSKNENKAWIALTISCLILVASAGSFYNDMDITFGGERAKILNGSQDLSLSLDQYSGSGFQSKHEYLFGRFDMQLKLVPGDSAGTVTTFYLSSQGAGHDEIDFVIDTELIIIGHG</sequence>
<feature type="chain" id="PRO_5046141664" evidence="3">
    <location>
        <begin position="23"/>
        <end position="345"/>
    </location>
</feature>
<evidence type="ECO:0000256" key="1">
    <source>
        <dbReference type="ARBA" id="ARBA00022801"/>
    </source>
</evidence>
<dbReference type="PROSITE" id="PS01034">
    <property type="entry name" value="GH16_1"/>
    <property type="match status" value="1"/>
</dbReference>
<dbReference type="EMBL" id="BQNB010011325">
    <property type="protein sequence ID" value="GJS89109.1"/>
    <property type="molecule type" value="Genomic_DNA"/>
</dbReference>
<reference evidence="5" key="2">
    <citation type="submission" date="2022-01" db="EMBL/GenBank/DDBJ databases">
        <authorList>
            <person name="Yamashiro T."/>
            <person name="Shiraishi A."/>
            <person name="Satake H."/>
            <person name="Nakayama K."/>
        </authorList>
    </citation>
    <scope>NUCLEOTIDE SEQUENCE</scope>
</reference>
<dbReference type="InterPro" id="IPR008263">
    <property type="entry name" value="GH16_AS"/>
</dbReference>
<comment type="caution">
    <text evidence="5">The sequence shown here is derived from an EMBL/GenBank/DDBJ whole genome shotgun (WGS) entry which is preliminary data.</text>
</comment>
<keyword evidence="6" id="KW-1185">Reference proteome</keyword>
<feature type="signal peptide" evidence="3">
    <location>
        <begin position="1"/>
        <end position="22"/>
    </location>
</feature>
<gene>
    <name evidence="5" type="ORF">Tco_0771745</name>
</gene>
<dbReference type="PROSITE" id="PS51762">
    <property type="entry name" value="GH16_2"/>
    <property type="match status" value="1"/>
</dbReference>
<dbReference type="InterPro" id="IPR013320">
    <property type="entry name" value="ConA-like_dom_sf"/>
</dbReference>
<reference evidence="5" key="1">
    <citation type="journal article" date="2022" name="Int. J. Mol. Sci.">
        <title>Draft Genome of Tanacetum Coccineum: Genomic Comparison of Closely Related Tanacetum-Family Plants.</title>
        <authorList>
            <person name="Yamashiro T."/>
            <person name="Shiraishi A."/>
            <person name="Nakayama K."/>
            <person name="Satake H."/>
        </authorList>
    </citation>
    <scope>NUCLEOTIDE SEQUENCE</scope>
</reference>
<dbReference type="Proteomes" id="UP001151760">
    <property type="component" value="Unassembled WGS sequence"/>
</dbReference>
<dbReference type="Pfam" id="PF00722">
    <property type="entry name" value="Glyco_hydro_16"/>
    <property type="match status" value="2"/>
</dbReference>
<keyword evidence="1" id="KW-0378">Hydrolase</keyword>
<dbReference type="InterPro" id="IPR044791">
    <property type="entry name" value="Beta-glucanase/XTH"/>
</dbReference>
<keyword evidence="3" id="KW-0732">Signal</keyword>
<proteinExistence type="predicted"/>
<keyword evidence="2" id="KW-0326">Glycosidase</keyword>
<evidence type="ECO:0000313" key="6">
    <source>
        <dbReference type="Proteomes" id="UP001151760"/>
    </source>
</evidence>
<name>A0ABQ4ZFZ8_9ASTR</name>
<dbReference type="SUPFAM" id="SSF49899">
    <property type="entry name" value="Concanavalin A-like lectins/glucanases"/>
    <property type="match status" value="2"/>
</dbReference>
<dbReference type="Gene3D" id="2.60.120.200">
    <property type="match status" value="2"/>
</dbReference>
<organism evidence="5 6">
    <name type="scientific">Tanacetum coccineum</name>
    <dbReference type="NCBI Taxonomy" id="301880"/>
    <lineage>
        <taxon>Eukaryota</taxon>
        <taxon>Viridiplantae</taxon>
        <taxon>Streptophyta</taxon>
        <taxon>Embryophyta</taxon>
        <taxon>Tracheophyta</taxon>
        <taxon>Spermatophyta</taxon>
        <taxon>Magnoliopsida</taxon>
        <taxon>eudicotyledons</taxon>
        <taxon>Gunneridae</taxon>
        <taxon>Pentapetalae</taxon>
        <taxon>asterids</taxon>
        <taxon>campanulids</taxon>
        <taxon>Asterales</taxon>
        <taxon>Asteraceae</taxon>
        <taxon>Asteroideae</taxon>
        <taxon>Anthemideae</taxon>
        <taxon>Anthemidinae</taxon>
        <taxon>Tanacetum</taxon>
    </lineage>
</organism>
<evidence type="ECO:0000256" key="2">
    <source>
        <dbReference type="ARBA" id="ARBA00023295"/>
    </source>
</evidence>